<keyword evidence="6 8" id="KW-0472">Membrane</keyword>
<dbReference type="PANTHER" id="PTHR23137">
    <property type="entry name" value="VESICLE TRANSPORT PROTEIN-RELATED"/>
    <property type="match status" value="1"/>
</dbReference>
<dbReference type="PANTHER" id="PTHR23137:SF36">
    <property type="entry name" value="VESICLE TRANSPORT PROTEIN SFT2C"/>
    <property type="match status" value="1"/>
</dbReference>
<dbReference type="InterPro" id="IPR011691">
    <property type="entry name" value="Vesicle_transpt_SFT2"/>
</dbReference>
<evidence type="ECO:0000256" key="3">
    <source>
        <dbReference type="ARBA" id="ARBA00022692"/>
    </source>
</evidence>
<comment type="subcellular location">
    <subcellularLocation>
        <location evidence="8">Golgi apparatus membrane</location>
        <topology evidence="8">Multi-pass membrane protein</topology>
    </subcellularLocation>
    <subcellularLocation>
        <location evidence="1">Membrane</location>
        <topology evidence="1">Multi-pass membrane protein</topology>
    </subcellularLocation>
</comment>
<reference evidence="9 10" key="1">
    <citation type="submission" date="2023-09" db="EMBL/GenBank/DDBJ databases">
        <title>Pangenome analysis of Batrachochytrium dendrobatidis and related Chytrids.</title>
        <authorList>
            <person name="Yacoub M.N."/>
            <person name="Stajich J.E."/>
            <person name="James T.Y."/>
        </authorList>
    </citation>
    <scope>NUCLEOTIDE SEQUENCE [LARGE SCALE GENOMIC DNA]</scope>
    <source>
        <strain evidence="9 10">JEL0888</strain>
    </source>
</reference>
<protein>
    <recommendedName>
        <fullName evidence="8">Protein transport protein SFT2</fullName>
    </recommendedName>
</protein>
<evidence type="ECO:0000256" key="5">
    <source>
        <dbReference type="ARBA" id="ARBA00022989"/>
    </source>
</evidence>
<evidence type="ECO:0000256" key="8">
    <source>
        <dbReference type="RuleBase" id="RU363111"/>
    </source>
</evidence>
<keyword evidence="3 8" id="KW-0812">Transmembrane</keyword>
<keyword evidence="8" id="KW-0333">Golgi apparatus</keyword>
<feature type="transmembrane region" description="Helical" evidence="8">
    <location>
        <begin position="106"/>
        <end position="131"/>
    </location>
</feature>
<evidence type="ECO:0000256" key="6">
    <source>
        <dbReference type="ARBA" id="ARBA00023136"/>
    </source>
</evidence>
<proteinExistence type="inferred from homology"/>
<evidence type="ECO:0000256" key="7">
    <source>
        <dbReference type="ARBA" id="ARBA00025800"/>
    </source>
</evidence>
<feature type="transmembrane region" description="Helical" evidence="8">
    <location>
        <begin position="171"/>
        <end position="189"/>
    </location>
</feature>
<keyword evidence="4 8" id="KW-0653">Protein transport</keyword>
<dbReference type="EMBL" id="JADGIZ020000004">
    <property type="protein sequence ID" value="KAL2919187.1"/>
    <property type="molecule type" value="Genomic_DNA"/>
</dbReference>
<evidence type="ECO:0000256" key="4">
    <source>
        <dbReference type="ARBA" id="ARBA00022927"/>
    </source>
</evidence>
<comment type="similarity">
    <text evidence="7 8">Belongs to the SFT2 family.</text>
</comment>
<evidence type="ECO:0000313" key="9">
    <source>
        <dbReference type="EMBL" id="KAL2919187.1"/>
    </source>
</evidence>
<feature type="transmembrane region" description="Helical" evidence="8">
    <location>
        <begin position="137"/>
        <end position="159"/>
    </location>
</feature>
<dbReference type="Pfam" id="PF04178">
    <property type="entry name" value="Got1"/>
    <property type="match status" value="1"/>
</dbReference>
<comment type="function">
    <text evidence="8">Nonessential protein required for the fusion of transport vesicles derived from the endocytic pathway with the Golgi complex.</text>
</comment>
<gene>
    <name evidence="9" type="primary">SFT2</name>
    <name evidence="9" type="ORF">HK105_201462</name>
</gene>
<keyword evidence="10" id="KW-1185">Reference proteome</keyword>
<evidence type="ECO:0000256" key="1">
    <source>
        <dbReference type="ARBA" id="ARBA00004141"/>
    </source>
</evidence>
<dbReference type="InterPro" id="IPR007305">
    <property type="entry name" value="Vesicle_transpt_Got1/SFT2"/>
</dbReference>
<accession>A0ABR4NI42</accession>
<feature type="transmembrane region" description="Helical" evidence="8">
    <location>
        <begin position="195"/>
        <end position="216"/>
    </location>
</feature>
<evidence type="ECO:0000256" key="2">
    <source>
        <dbReference type="ARBA" id="ARBA00022448"/>
    </source>
</evidence>
<organism evidence="9 10">
    <name type="scientific">Polyrhizophydium stewartii</name>
    <dbReference type="NCBI Taxonomy" id="2732419"/>
    <lineage>
        <taxon>Eukaryota</taxon>
        <taxon>Fungi</taxon>
        <taxon>Fungi incertae sedis</taxon>
        <taxon>Chytridiomycota</taxon>
        <taxon>Chytridiomycota incertae sedis</taxon>
        <taxon>Chytridiomycetes</taxon>
        <taxon>Rhizophydiales</taxon>
        <taxon>Rhizophydiales incertae sedis</taxon>
        <taxon>Polyrhizophydium</taxon>
    </lineage>
</organism>
<name>A0ABR4NI42_9FUNG</name>
<evidence type="ECO:0000313" key="10">
    <source>
        <dbReference type="Proteomes" id="UP001527925"/>
    </source>
</evidence>
<keyword evidence="2 8" id="KW-0813">Transport</keyword>
<dbReference type="Proteomes" id="UP001527925">
    <property type="component" value="Unassembled WGS sequence"/>
</dbReference>
<comment type="caution">
    <text evidence="9">The sequence shown here is derived from an EMBL/GenBank/DDBJ whole genome shotgun (WGS) entry which is preliminary data.</text>
</comment>
<keyword evidence="5 8" id="KW-1133">Transmembrane helix</keyword>
<sequence>MSTAERSFRDSLRAFNASVGRASPTGGLGASASSFDLLGGQPSQSRGLFGGLFGRQSSSVSLGPDPEAQETLLGSFQTRSQSMLSSMGLVRNSDNDFCGLTTFQRYIGFAMVMGTAALCFMISLFTLPMVIVTPAKFALTFTFGSLLFLFSFSLLNGLVAHAKHIFSLDRVPFTASYIGSMLMTLFFAVVKPSYILVIFFFIVQLGCLAWYLGSYLPGGTQALRWMTRNTVGLPV</sequence>